<keyword evidence="5" id="KW-0449">Lipoprotein</keyword>
<reference key="1">
    <citation type="submission" date="2010-09" db="EMBL/GenBank/DDBJ databases">
        <title>An interdependent metabolic patchwork in the nested three-way symbiosis of mealybugs.</title>
        <authorList>
            <person name="McCutcheon J.P."/>
            <person name="von Dohlen C.D."/>
        </authorList>
    </citation>
    <scope>NUCLEOTIDE SEQUENCE</scope>
    <source>
        <strain>PCIT</strain>
    </source>
</reference>
<feature type="signal peptide" evidence="6">
    <location>
        <begin position="1"/>
        <end position="21"/>
    </location>
</feature>
<evidence type="ECO:0000256" key="3">
    <source>
        <dbReference type="ARBA" id="ARBA00023139"/>
    </source>
</evidence>
<dbReference type="InterPro" id="IPR039565">
    <property type="entry name" value="BamD-like"/>
</dbReference>
<dbReference type="STRING" id="903503.MEPCIT_166"/>
<proteinExistence type="inferred from homology"/>
<dbReference type="SUPFAM" id="SSF48452">
    <property type="entry name" value="TPR-like"/>
    <property type="match status" value="1"/>
</dbReference>
<comment type="subunit">
    <text evidence="6">Part of the Bam complex, which is composed of the outer membrane protein BamA, and four lipoproteins BamB, BamC, BamD and BamE.</text>
</comment>
<keyword evidence="2 6" id="KW-0472">Membrane</keyword>
<dbReference type="OrthoDB" id="9779191at2"/>
<dbReference type="EMBL" id="CP002243">
    <property type="protein sequence ID" value="AEI74820.1"/>
    <property type="molecule type" value="Genomic_DNA"/>
</dbReference>
<dbReference type="InterPro" id="IPR017689">
    <property type="entry name" value="BamD"/>
</dbReference>
<comment type="subcellular location">
    <subcellularLocation>
        <location evidence="6">Cell outer membrane</location>
    </subcellularLocation>
</comment>
<evidence type="ECO:0000256" key="1">
    <source>
        <dbReference type="ARBA" id="ARBA00022729"/>
    </source>
</evidence>
<dbReference type="PANTHER" id="PTHR37423">
    <property type="entry name" value="SOLUBLE LYTIC MUREIN TRANSGLYCOSYLASE-RELATED"/>
    <property type="match status" value="1"/>
</dbReference>
<evidence type="ECO:0000256" key="5">
    <source>
        <dbReference type="ARBA" id="ARBA00023288"/>
    </source>
</evidence>
<organism evidence="8 9">
    <name type="scientific">Moranella endobia (strain PCIT)</name>
    <dbReference type="NCBI Taxonomy" id="903503"/>
    <lineage>
        <taxon>Bacteria</taxon>
        <taxon>Pseudomonadati</taxon>
        <taxon>Pseudomonadota</taxon>
        <taxon>Gammaproteobacteria</taxon>
        <taxon>Enterobacterales</taxon>
        <taxon>Enterobacteriaceae</taxon>
        <taxon>Candidatus Moranella</taxon>
    </lineage>
</organism>
<gene>
    <name evidence="6" type="primary">bamD</name>
    <name evidence="8" type="ordered locus">MEPCIT_166</name>
</gene>
<evidence type="ECO:0000259" key="7">
    <source>
        <dbReference type="Pfam" id="PF13525"/>
    </source>
</evidence>
<sequence precursor="true">MICMKYLVVILLLNLVLADCANNNNVILDHCPSDVYTYAQQKMQEGNYTEAISKFKALENRYPFGQYAQQVKLNLIYAYYKSANLQMAQASIEDFLRFNPDYSNIDYLLYIRSLTNMVFDDSKTQGFYGVNHLTSNSDYASVALFSLTQLLIYYPKSPYTLYATNCLLSLKDRLAKHEILVVEYYAKIGAYVAVANRVDKMLREFPDNKATRQILYYMGQAYRELHLYE</sequence>
<dbReference type="CDD" id="cd15830">
    <property type="entry name" value="BamD"/>
    <property type="match status" value="1"/>
</dbReference>
<name>F7XXJ4_MOREP</name>
<dbReference type="KEGG" id="men:MEPCIT_166"/>
<dbReference type="Pfam" id="PF13525">
    <property type="entry name" value="YfiO"/>
    <property type="match status" value="1"/>
</dbReference>
<accession>F7XXJ4</accession>
<dbReference type="HAMAP" id="MF_00922">
    <property type="entry name" value="OM_assembly_BamD"/>
    <property type="match status" value="1"/>
</dbReference>
<dbReference type="RefSeq" id="WP_013975571.1">
    <property type="nucleotide sequence ID" value="NC_015735.1"/>
</dbReference>
<keyword evidence="3" id="KW-0564">Palmitate</keyword>
<dbReference type="PANTHER" id="PTHR37423:SF1">
    <property type="entry name" value="OUTER MEMBRANE PROTEIN ASSEMBLY FACTOR BAMD"/>
    <property type="match status" value="1"/>
</dbReference>
<dbReference type="GO" id="GO:0043165">
    <property type="term" value="P:Gram-negative-bacterium-type cell outer membrane assembly"/>
    <property type="evidence" value="ECO:0007669"/>
    <property type="project" value="UniProtKB-UniRule"/>
</dbReference>
<evidence type="ECO:0000256" key="4">
    <source>
        <dbReference type="ARBA" id="ARBA00023237"/>
    </source>
</evidence>
<dbReference type="AlphaFoldDB" id="F7XXJ4"/>
<evidence type="ECO:0000313" key="9">
    <source>
        <dbReference type="Proteomes" id="UP000000504"/>
    </source>
</evidence>
<comment type="function">
    <text evidence="6">Part of the outer membrane protein assembly complex, which is involved in assembly and insertion of beta-barrel proteins into the outer membrane. Constitutes, with BamA, the core component of the assembly machinery.</text>
</comment>
<feature type="domain" description="Outer membrane lipoprotein BamD-like" evidence="7">
    <location>
        <begin position="31"/>
        <end position="227"/>
    </location>
</feature>
<dbReference type="HOGENOM" id="CLU_065982_0_2_6"/>
<keyword evidence="1 6" id="KW-0732">Signal</keyword>
<feature type="chain" id="PRO_5009012311" description="Outer membrane protein assembly factor BamD" evidence="6">
    <location>
        <begin position="22"/>
        <end position="229"/>
    </location>
</feature>
<comment type="similarity">
    <text evidence="6">Belongs to the BamD family.</text>
</comment>
<protein>
    <recommendedName>
        <fullName evidence="6">Outer membrane protein assembly factor BamD</fullName>
    </recommendedName>
</protein>
<evidence type="ECO:0000313" key="8">
    <source>
        <dbReference type="EMBL" id="AEI74820.1"/>
    </source>
</evidence>
<keyword evidence="9" id="KW-1185">Reference proteome</keyword>
<dbReference type="NCBIfam" id="TIGR03302">
    <property type="entry name" value="OM_YfiO"/>
    <property type="match status" value="1"/>
</dbReference>
<dbReference type="GO" id="GO:0051205">
    <property type="term" value="P:protein insertion into membrane"/>
    <property type="evidence" value="ECO:0007669"/>
    <property type="project" value="UniProtKB-UniRule"/>
</dbReference>
<keyword evidence="4 6" id="KW-0998">Cell outer membrane</keyword>
<dbReference type="InterPro" id="IPR011990">
    <property type="entry name" value="TPR-like_helical_dom_sf"/>
</dbReference>
<evidence type="ECO:0000256" key="6">
    <source>
        <dbReference type="HAMAP-Rule" id="MF_00922"/>
    </source>
</evidence>
<dbReference type="GO" id="GO:1990063">
    <property type="term" value="C:Bam protein complex"/>
    <property type="evidence" value="ECO:0007669"/>
    <property type="project" value="TreeGrafter"/>
</dbReference>
<dbReference type="eggNOG" id="COG4105">
    <property type="taxonomic scope" value="Bacteria"/>
</dbReference>
<dbReference type="Gene3D" id="1.25.40.10">
    <property type="entry name" value="Tetratricopeptide repeat domain"/>
    <property type="match status" value="1"/>
</dbReference>
<dbReference type="Proteomes" id="UP000000504">
    <property type="component" value="Chromosome"/>
</dbReference>
<evidence type="ECO:0000256" key="2">
    <source>
        <dbReference type="ARBA" id="ARBA00023136"/>
    </source>
</evidence>
<reference evidence="8 9" key="2">
    <citation type="journal article" date="2011" name="Curr. Biol.">
        <title>An interdependent metabolic patchwork in the nested symbiosis of mealybugs.</title>
        <authorList>
            <person name="McCutcheon J.P."/>
            <person name="von Dohlen C.D."/>
        </authorList>
    </citation>
    <scope>NUCLEOTIDE SEQUENCE [LARGE SCALE GENOMIC DNA]</scope>
    <source>
        <strain evidence="8 9">PCIT</strain>
    </source>
</reference>